<protein>
    <submittedName>
        <fullName evidence="1">Uncharacterized protein</fullName>
    </submittedName>
</protein>
<organism evidence="1 2">
    <name type="scientific">Kouleothrix aurantiaca</name>
    <dbReference type="NCBI Taxonomy" id="186479"/>
    <lineage>
        <taxon>Bacteria</taxon>
        <taxon>Bacillati</taxon>
        <taxon>Chloroflexota</taxon>
        <taxon>Chloroflexia</taxon>
        <taxon>Chloroflexales</taxon>
        <taxon>Roseiflexineae</taxon>
        <taxon>Roseiflexaceae</taxon>
        <taxon>Kouleothrix</taxon>
    </lineage>
</organism>
<proteinExistence type="predicted"/>
<dbReference type="Proteomes" id="UP000050509">
    <property type="component" value="Unassembled WGS sequence"/>
</dbReference>
<dbReference type="AlphaFoldDB" id="A0A0N8PSZ5"/>
<gene>
    <name evidence="1" type="ORF">SE17_05755</name>
</gene>
<keyword evidence="2" id="KW-1185">Reference proteome</keyword>
<accession>A0A0N8PSZ5</accession>
<evidence type="ECO:0000313" key="2">
    <source>
        <dbReference type="Proteomes" id="UP000050509"/>
    </source>
</evidence>
<evidence type="ECO:0000313" key="1">
    <source>
        <dbReference type="EMBL" id="KPV54101.1"/>
    </source>
</evidence>
<reference evidence="1 2" key="1">
    <citation type="submission" date="2015-09" db="EMBL/GenBank/DDBJ databases">
        <title>Draft genome sequence of Kouleothrix aurantiaca JCM 19913.</title>
        <authorList>
            <person name="Hemp J."/>
        </authorList>
    </citation>
    <scope>NUCLEOTIDE SEQUENCE [LARGE SCALE GENOMIC DNA]</scope>
    <source>
        <strain evidence="1 2">COM-B</strain>
    </source>
</reference>
<dbReference type="EMBL" id="LJCR01000113">
    <property type="protein sequence ID" value="KPV54101.1"/>
    <property type="molecule type" value="Genomic_DNA"/>
</dbReference>
<sequence>MTVELLKQCVDKLAWHRRIVTCNAQPNEILAVLCPNIGDMTPIATVFYADCPLLIRYSATVGH</sequence>
<name>A0A0N8PSZ5_9CHLR</name>
<comment type="caution">
    <text evidence="1">The sequence shown here is derived from an EMBL/GenBank/DDBJ whole genome shotgun (WGS) entry which is preliminary data.</text>
</comment>